<dbReference type="PANTHER" id="PTHR38075:SF1">
    <property type="entry name" value="DUF4139 DOMAIN-CONTAINING PROTEIN"/>
    <property type="match status" value="1"/>
</dbReference>
<sequence length="247" mass="28269">LAYEDADITLVSGAVNFENSERTPKFKTHRTTAMAFSEDSQSMLPETSQTEEYFLFHLLEKITLEQKSQIRHKFLTENKLAYKTVYHISHSLSRFRRNTPAQTNEIPVFVRLKLIAKDIGNFQIPAGTFKVYEKENGSLTYIGSGSSGTVEDNDIIKLEIGKTQDILCTFTIKGYKINKDSGEAELNAVFDNRKDKPVSIEWIEQFSDGRWEITNSKIKYEQLDAYRALFTVEVSAHSKKEISFKAI</sequence>
<evidence type="ECO:0008006" key="2">
    <source>
        <dbReference type="Google" id="ProtNLM"/>
    </source>
</evidence>
<protein>
    <recommendedName>
        <fullName evidence="2">DUF4139 domain-containing protein</fullName>
    </recommendedName>
</protein>
<feature type="non-terminal residue" evidence="1">
    <location>
        <position position="247"/>
    </location>
</feature>
<dbReference type="EMBL" id="UINC01198410">
    <property type="protein sequence ID" value="SVE16353.1"/>
    <property type="molecule type" value="Genomic_DNA"/>
</dbReference>
<feature type="non-terminal residue" evidence="1">
    <location>
        <position position="1"/>
    </location>
</feature>
<dbReference type="AlphaFoldDB" id="A0A383B969"/>
<gene>
    <name evidence="1" type="ORF">METZ01_LOCUS469207</name>
</gene>
<reference evidence="1" key="1">
    <citation type="submission" date="2018-05" db="EMBL/GenBank/DDBJ databases">
        <authorList>
            <person name="Lanie J.A."/>
            <person name="Ng W.-L."/>
            <person name="Kazmierczak K.M."/>
            <person name="Andrzejewski T.M."/>
            <person name="Davidsen T.M."/>
            <person name="Wayne K.J."/>
            <person name="Tettelin H."/>
            <person name="Glass J.I."/>
            <person name="Rusch D."/>
            <person name="Podicherti R."/>
            <person name="Tsui H.-C.T."/>
            <person name="Winkler M.E."/>
        </authorList>
    </citation>
    <scope>NUCLEOTIDE SEQUENCE</scope>
</reference>
<dbReference type="PANTHER" id="PTHR38075">
    <property type="entry name" value="DUF4139 DOMAIN-CONTAINING PROTEIN"/>
    <property type="match status" value="1"/>
</dbReference>
<accession>A0A383B969</accession>
<name>A0A383B969_9ZZZZ</name>
<proteinExistence type="predicted"/>
<evidence type="ECO:0000313" key="1">
    <source>
        <dbReference type="EMBL" id="SVE16353.1"/>
    </source>
</evidence>
<organism evidence="1">
    <name type="scientific">marine metagenome</name>
    <dbReference type="NCBI Taxonomy" id="408172"/>
    <lineage>
        <taxon>unclassified sequences</taxon>
        <taxon>metagenomes</taxon>
        <taxon>ecological metagenomes</taxon>
    </lineage>
</organism>